<dbReference type="EMBL" id="KZ390387">
    <property type="protein sequence ID" value="PIO54967.1"/>
    <property type="molecule type" value="Genomic_DNA"/>
</dbReference>
<accession>A0A2G9TAH2</accession>
<keyword evidence="5" id="KW-1185">Reference proteome</keyword>
<dbReference type="SUPFAM" id="SSF50370">
    <property type="entry name" value="Ricin B-like lectins"/>
    <property type="match status" value="1"/>
</dbReference>
<evidence type="ECO:0000313" key="5">
    <source>
        <dbReference type="Proteomes" id="UP000230423"/>
    </source>
</evidence>
<feature type="non-terminal residue" evidence="4">
    <location>
        <position position="52"/>
    </location>
</feature>
<reference evidence="4 5" key="1">
    <citation type="submission" date="2015-09" db="EMBL/GenBank/DDBJ databases">
        <title>Draft genome of the parasitic nematode Teladorsagia circumcincta isolate WARC Sus (inbred).</title>
        <authorList>
            <person name="Mitreva M."/>
        </authorList>
    </citation>
    <scope>NUCLEOTIDE SEQUENCE [LARGE SCALE GENOMIC DNA]</scope>
    <source>
        <strain evidence="4 5">S</strain>
    </source>
</reference>
<keyword evidence="2" id="KW-0464">Manganese</keyword>
<dbReference type="Pfam" id="PF00652">
    <property type="entry name" value="Ricin_B_lectin"/>
    <property type="match status" value="1"/>
</dbReference>
<dbReference type="PROSITE" id="PS50231">
    <property type="entry name" value="RICIN_B_LECTIN"/>
    <property type="match status" value="1"/>
</dbReference>
<evidence type="ECO:0000313" key="4">
    <source>
        <dbReference type="EMBL" id="PIO54967.1"/>
    </source>
</evidence>
<evidence type="ECO:0000259" key="3">
    <source>
        <dbReference type="Pfam" id="PF00652"/>
    </source>
</evidence>
<dbReference type="InterPro" id="IPR000772">
    <property type="entry name" value="Ricin_B_lectin"/>
</dbReference>
<dbReference type="InterPro" id="IPR035992">
    <property type="entry name" value="Ricin_B-like_lectins"/>
</dbReference>
<gene>
    <name evidence="4" type="ORF">TELCIR_23657</name>
</gene>
<organism evidence="4 5">
    <name type="scientific">Teladorsagia circumcincta</name>
    <name type="common">Brown stomach worm</name>
    <name type="synonym">Ostertagia circumcincta</name>
    <dbReference type="NCBI Taxonomy" id="45464"/>
    <lineage>
        <taxon>Eukaryota</taxon>
        <taxon>Metazoa</taxon>
        <taxon>Ecdysozoa</taxon>
        <taxon>Nematoda</taxon>
        <taxon>Chromadorea</taxon>
        <taxon>Rhabditida</taxon>
        <taxon>Rhabditina</taxon>
        <taxon>Rhabditomorpha</taxon>
        <taxon>Strongyloidea</taxon>
        <taxon>Trichostrongylidae</taxon>
        <taxon>Teladorsagia</taxon>
    </lineage>
</organism>
<evidence type="ECO:0000256" key="1">
    <source>
        <dbReference type="ARBA" id="ARBA00001936"/>
    </source>
</evidence>
<evidence type="ECO:0000256" key="2">
    <source>
        <dbReference type="ARBA" id="ARBA00023211"/>
    </source>
</evidence>
<dbReference type="Gene3D" id="2.80.10.50">
    <property type="match status" value="1"/>
</dbReference>
<dbReference type="Proteomes" id="UP000230423">
    <property type="component" value="Unassembled WGS sequence"/>
</dbReference>
<feature type="domain" description="Ricin B lectin" evidence="3">
    <location>
        <begin position="2"/>
        <end position="49"/>
    </location>
</feature>
<protein>
    <recommendedName>
        <fullName evidence="3">Ricin B lectin domain-containing protein</fullName>
    </recommendedName>
</protein>
<dbReference type="AlphaFoldDB" id="A0A2G9TAH2"/>
<proteinExistence type="predicted"/>
<sequence>MKGNQLFKFNVDTGSIFHPVSGQCLAAEPDGSGFVFMQRCDENAPTQKWVWQ</sequence>
<comment type="cofactor">
    <cofactor evidence="1">
        <name>Mn(2+)</name>
        <dbReference type="ChEBI" id="CHEBI:29035"/>
    </cofactor>
</comment>
<name>A0A2G9TAH2_TELCI</name>